<dbReference type="InterPro" id="IPR029058">
    <property type="entry name" value="AB_hydrolase_fold"/>
</dbReference>
<dbReference type="AlphaFoldDB" id="A0A290QM91"/>
<dbReference type="GO" id="GO:0005976">
    <property type="term" value="P:polysaccharide metabolic process"/>
    <property type="evidence" value="ECO:0007669"/>
    <property type="project" value="TreeGrafter"/>
</dbReference>
<dbReference type="OrthoDB" id="9770528at2"/>
<feature type="active site" description="Nucleophile" evidence="1">
    <location>
        <position position="312"/>
    </location>
</feature>
<sequence>MTTARILATTGFALATAVLVHSATPIAPVPQQAAMRIATVQVRVAPDHRDWTYVAGESAKFRVTVTADNTPVDNVTVSYTVGPELQPVPTQTSAVPLDGLVIDAGTMKQPGFLRCSVSTEIAGKTYKGAATAAFSPEKIQPTQTEPEDFDAFWAKGKDELSKIPLDARMTLLPEQSSGAVNVYHVSFRTIGEAWTAPARVYGILCEPKKPGKYPAVLKVPGAGVRPYAGDKDLAARGAIVLEIGIHGIPVNLGQEVYDQLLASALNGYWFNGLDDRERFYYHRVNLSCIRSNDFLASREMWNGKDLLVMGASQGGYLSIATAALDPRVTGIAVTHPAFCDVSGPLHGRAGGWPHPFRSWGGEKPAMATPEKIETTRYYDAVNFARRVKVPGFYNWGYNDDVCTPTSIYAAYNLITAPKTLGLTLQLAHDYTPEQWEAINTWVVNFLGLAK</sequence>
<dbReference type="InterPro" id="IPR039069">
    <property type="entry name" value="CE7"/>
</dbReference>
<dbReference type="PANTHER" id="PTHR40111:SF1">
    <property type="entry name" value="CEPHALOSPORIN-C DEACETYLASE"/>
    <property type="match status" value="1"/>
</dbReference>
<evidence type="ECO:0000256" key="1">
    <source>
        <dbReference type="PIRSR" id="PIRSR639069-1"/>
    </source>
</evidence>
<evidence type="ECO:0000256" key="2">
    <source>
        <dbReference type="SAM" id="SignalP"/>
    </source>
</evidence>
<keyword evidence="2" id="KW-0732">Signal</keyword>
<proteinExistence type="predicted"/>
<feature type="signal peptide" evidence="2">
    <location>
        <begin position="1"/>
        <end position="22"/>
    </location>
</feature>
<organism evidence="4 5">
    <name type="scientific">Nibricoccus aquaticus</name>
    <dbReference type="NCBI Taxonomy" id="2576891"/>
    <lineage>
        <taxon>Bacteria</taxon>
        <taxon>Pseudomonadati</taxon>
        <taxon>Verrucomicrobiota</taxon>
        <taxon>Opitutia</taxon>
        <taxon>Opitutales</taxon>
        <taxon>Opitutaceae</taxon>
        <taxon>Nibricoccus</taxon>
    </lineage>
</organism>
<accession>A0A290QM91</accession>
<dbReference type="EMBL" id="CP023344">
    <property type="protein sequence ID" value="ATC65242.1"/>
    <property type="molecule type" value="Genomic_DNA"/>
</dbReference>
<gene>
    <name evidence="4" type="ORF">CMV30_15480</name>
</gene>
<feature type="active site" description="Charge relay system" evidence="1">
    <location>
        <position position="399"/>
    </location>
</feature>
<dbReference type="Gene3D" id="3.40.50.1820">
    <property type="entry name" value="alpha/beta hydrolase"/>
    <property type="match status" value="1"/>
</dbReference>
<feature type="domain" description="Acetyl xylan esterase" evidence="3">
    <location>
        <begin position="140"/>
        <end position="442"/>
    </location>
</feature>
<evidence type="ECO:0000259" key="3">
    <source>
        <dbReference type="Pfam" id="PF05448"/>
    </source>
</evidence>
<dbReference type="PANTHER" id="PTHR40111">
    <property type="entry name" value="CEPHALOSPORIN-C DEACETYLASE"/>
    <property type="match status" value="1"/>
</dbReference>
<dbReference type="Proteomes" id="UP000217265">
    <property type="component" value="Chromosome"/>
</dbReference>
<protein>
    <submittedName>
        <fullName evidence="4">Acetylxylan esterase</fullName>
    </submittedName>
</protein>
<dbReference type="Pfam" id="PF05448">
    <property type="entry name" value="AXE1"/>
    <property type="match status" value="1"/>
</dbReference>
<evidence type="ECO:0000313" key="5">
    <source>
        <dbReference type="Proteomes" id="UP000217265"/>
    </source>
</evidence>
<reference evidence="4 5" key="1">
    <citation type="submission" date="2017-09" db="EMBL/GenBank/DDBJ databases">
        <title>Complete genome sequence of Verrucomicrobial strain HZ-65, isolated from freshwater.</title>
        <authorList>
            <person name="Choi A."/>
        </authorList>
    </citation>
    <scope>NUCLEOTIDE SEQUENCE [LARGE SCALE GENOMIC DNA]</scope>
    <source>
        <strain evidence="4 5">HZ-65</strain>
    </source>
</reference>
<dbReference type="InterPro" id="IPR008391">
    <property type="entry name" value="AXE1_dom"/>
</dbReference>
<dbReference type="RefSeq" id="WP_096056873.1">
    <property type="nucleotide sequence ID" value="NZ_CP023344.1"/>
</dbReference>
<dbReference type="GO" id="GO:0052689">
    <property type="term" value="F:carboxylic ester hydrolase activity"/>
    <property type="evidence" value="ECO:0007669"/>
    <property type="project" value="TreeGrafter"/>
</dbReference>
<evidence type="ECO:0000313" key="4">
    <source>
        <dbReference type="EMBL" id="ATC65242.1"/>
    </source>
</evidence>
<dbReference type="KEGG" id="vbh:CMV30_15480"/>
<feature type="chain" id="PRO_5012448528" evidence="2">
    <location>
        <begin position="23"/>
        <end position="450"/>
    </location>
</feature>
<keyword evidence="5" id="KW-1185">Reference proteome</keyword>
<dbReference type="SUPFAM" id="SSF53474">
    <property type="entry name" value="alpha/beta-Hydrolases"/>
    <property type="match status" value="1"/>
</dbReference>
<name>A0A290QM91_9BACT</name>
<feature type="active site" description="Charge relay system" evidence="1">
    <location>
        <position position="428"/>
    </location>
</feature>